<evidence type="ECO:0000313" key="7">
    <source>
        <dbReference type="Proteomes" id="UP000473854"/>
    </source>
</evidence>
<keyword evidence="2" id="KW-1133">Transmembrane helix</keyword>
<dbReference type="Proteomes" id="UP000473854">
    <property type="component" value="Unassembled WGS sequence"/>
</dbReference>
<evidence type="ECO:0000256" key="2">
    <source>
        <dbReference type="SAM" id="Phobius"/>
    </source>
</evidence>
<reference evidence="5 9" key="4">
    <citation type="journal article" date="2024" name="Syst. Appl. Microbiol.">
        <title>Evidence for the occurrence of Acinetobacter faecalis in cattle feces and its emended description.</title>
        <authorList>
            <person name="Kyselkova M."/>
            <person name="Xanthopoulou K."/>
            <person name="Shestivska V."/>
            <person name="Spanelova P."/>
            <person name="Maixnerova M."/>
            <person name="Higgins P.G."/>
            <person name="Nemec A."/>
        </authorList>
    </citation>
    <scope>NUCLEOTIDE SEQUENCE [LARGE SCALE GENOMIC DNA]</scope>
    <source>
        <strain evidence="5 9">ANC 7225</strain>
    </source>
</reference>
<evidence type="ECO:0000313" key="6">
    <source>
        <dbReference type="EMBL" id="MTD10383.1"/>
    </source>
</evidence>
<evidence type="ECO:0000259" key="3">
    <source>
        <dbReference type="Pfam" id="PF03109"/>
    </source>
</evidence>
<dbReference type="PANTHER" id="PTHR10566">
    <property type="entry name" value="CHAPERONE-ACTIVITY OF BC1 COMPLEX CABC1 -RELATED"/>
    <property type="match status" value="1"/>
</dbReference>
<comment type="similarity">
    <text evidence="1">Belongs to the protein kinase superfamily. ADCK protein kinase family.</text>
</comment>
<keyword evidence="2" id="KW-0472">Membrane</keyword>
<feature type="transmembrane region" description="Helical" evidence="2">
    <location>
        <begin position="501"/>
        <end position="534"/>
    </location>
</feature>
<gene>
    <name evidence="6" type="ORF">GIX10_02820</name>
    <name evidence="5" type="ORF">SKM48_03310</name>
    <name evidence="4" type="ORF">SKM51_01720</name>
</gene>
<keyword evidence="2" id="KW-0812">Transmembrane</keyword>
<dbReference type="InterPro" id="IPR011009">
    <property type="entry name" value="Kinase-like_dom_sf"/>
</dbReference>
<keyword evidence="9" id="KW-1185">Reference proteome</keyword>
<protein>
    <submittedName>
        <fullName evidence="6">2-octaprenylphenol hydroxylase</fullName>
    </submittedName>
    <submittedName>
        <fullName evidence="4">AarF/UbiB family protein</fullName>
    </submittedName>
</protein>
<dbReference type="Pfam" id="PF03109">
    <property type="entry name" value="ABC1"/>
    <property type="match status" value="1"/>
</dbReference>
<dbReference type="EMBL" id="WLYL01000005">
    <property type="protein sequence ID" value="MTD10383.1"/>
    <property type="molecule type" value="Genomic_DNA"/>
</dbReference>
<accession>A0A6L6GCF4</accession>
<dbReference type="Proteomes" id="UP001284094">
    <property type="component" value="Unassembled WGS sequence"/>
</dbReference>
<dbReference type="EMBL" id="JAXHPL010000005">
    <property type="protein sequence ID" value="MDY6485936.1"/>
    <property type="molecule type" value="Genomic_DNA"/>
</dbReference>
<dbReference type="RefSeq" id="WP_154772022.1">
    <property type="nucleotide sequence ID" value="NZ_JAXHPE010000012.1"/>
</dbReference>
<feature type="domain" description="ABC1 atypical kinase-like" evidence="3">
    <location>
        <begin position="94"/>
        <end position="339"/>
    </location>
</feature>
<dbReference type="InterPro" id="IPR004147">
    <property type="entry name" value="ABC1_dom"/>
</dbReference>
<evidence type="ECO:0000313" key="5">
    <source>
        <dbReference type="EMBL" id="MDY6549803.1"/>
    </source>
</evidence>
<evidence type="ECO:0000313" key="4">
    <source>
        <dbReference type="EMBL" id="MDY6485936.1"/>
    </source>
</evidence>
<evidence type="ECO:0000256" key="1">
    <source>
        <dbReference type="ARBA" id="ARBA00009670"/>
    </source>
</evidence>
<comment type="caution">
    <text evidence="6">The sequence shown here is derived from an EMBL/GenBank/DDBJ whole genome shotgun (WGS) entry which is preliminary data.</text>
</comment>
<dbReference type="PANTHER" id="PTHR10566:SF113">
    <property type="entry name" value="PROTEIN ACTIVITY OF BC1 COMPLEX KINASE 7, CHLOROPLASTIC"/>
    <property type="match status" value="1"/>
</dbReference>
<reference evidence="6 7" key="1">
    <citation type="submission" date="2019-11" db="EMBL/GenBank/DDBJ databases">
        <authorList>
            <person name="An D."/>
        </authorList>
    </citation>
    <scope>NUCLEOTIDE SEQUENCE [LARGE SCALE GENOMIC DNA]</scope>
    <source>
        <strain evidence="6 7">YIM 103518</strain>
    </source>
</reference>
<reference evidence="5" key="3">
    <citation type="submission" date="2023-11" db="EMBL/GenBank/DDBJ databases">
        <authorList>
            <person name="Kyselkova M."/>
            <person name="Xanthopoulou K."/>
            <person name="Shestivska V."/>
            <person name="Spanelova P."/>
            <person name="Maixnerova M."/>
            <person name="Higgins P.G."/>
            <person name="Nemec A."/>
        </authorList>
    </citation>
    <scope>NUCLEOTIDE SEQUENCE</scope>
    <source>
        <strain evidence="5">ANC 7225</strain>
    </source>
</reference>
<sequence>MIPHVSRLLELWRIAAHYRLDTLFPADELPEKARHVLSIIRMHPAAWSSKETKNPLKLKQALEDMGPLAIKMGQLLSTRRDLIPPEVLQQLTLLQDQVKPYSVDVVKSRIQNSLKADVATLFSRFDEQPLAAASIAQVHTAALHDGREVVVKVTRPDIRAQIIQDFEILEWLGHNLEKRLEAARALHLSEIIQDYRQIILKELDLTLEADNTRRMRHYFTGSSMMYVPEVYMDSKDVMVAERITGVPISDTATFDRLGMDRKDLAEKGLTIFFTQVFRDNFFHADMHPGNIFVETINPNAPRYIALDCAIMGELSKHDQMTVARMLLAVMNSNFMQLIQIVHQAGWIPPGTDQDGLAREMRRTVGPMVSKPMSELDFAGILLEVMDIARRFHLEIPPQLMLLLKTLVHVEGLGTDLYPDLDIWQLAKPILTDWVKANMNPVKNMKELGQQIPDLLLGAQDLPSLMIDSLNGLKNQSAWQAKQLQELQNMRLQMEHQQKRSWIFGSIMAIFLAISVIAPWYISVVLIALSSILAIWRISK</sequence>
<dbReference type="Proteomes" id="UP001278995">
    <property type="component" value="Unassembled WGS sequence"/>
</dbReference>
<organism evidence="6 7">
    <name type="scientific">Acinetobacter faecalis</name>
    <dbReference type="NCBI Taxonomy" id="2665161"/>
    <lineage>
        <taxon>Bacteria</taxon>
        <taxon>Pseudomonadati</taxon>
        <taxon>Pseudomonadota</taxon>
        <taxon>Gammaproteobacteria</taxon>
        <taxon>Moraxellales</taxon>
        <taxon>Moraxellaceae</taxon>
        <taxon>Acinetobacter</taxon>
    </lineage>
</organism>
<proteinExistence type="inferred from homology"/>
<evidence type="ECO:0000313" key="9">
    <source>
        <dbReference type="Proteomes" id="UP001284094"/>
    </source>
</evidence>
<reference evidence="4 8" key="2">
    <citation type="submission" date="2023-11" db="EMBL/GenBank/DDBJ databases">
        <title>The common occurrence of Acinetobacte faecalis in cattle feces and its emended description.</title>
        <authorList>
            <person name="Kyselkova M."/>
            <person name="Xanthopoulou K."/>
            <person name="Shestivska V."/>
            <person name="Spanelova P."/>
            <person name="Maixnerova M."/>
            <person name="Higgins P.G."/>
            <person name="Nemec A."/>
        </authorList>
    </citation>
    <scope>NUCLEOTIDE SEQUENCE [LARGE SCALE GENOMIC DNA]</scope>
    <source>
        <strain evidence="4 8">ANC 7483</strain>
    </source>
</reference>
<evidence type="ECO:0000313" key="8">
    <source>
        <dbReference type="Proteomes" id="UP001278995"/>
    </source>
</evidence>
<name>A0A6L6GCF4_9GAMM</name>
<dbReference type="EMBL" id="JAXHPO010000009">
    <property type="protein sequence ID" value="MDY6549803.1"/>
    <property type="molecule type" value="Genomic_DNA"/>
</dbReference>
<dbReference type="AlphaFoldDB" id="A0A6L6GCF4"/>
<dbReference type="SUPFAM" id="SSF56112">
    <property type="entry name" value="Protein kinase-like (PK-like)"/>
    <property type="match status" value="1"/>
</dbReference>
<dbReference type="InterPro" id="IPR050154">
    <property type="entry name" value="UbiB_kinase"/>
</dbReference>